<proteinExistence type="predicted"/>
<name>A0A078JBQ5_BRANA</name>
<organism evidence="2 3">
    <name type="scientific">Brassica napus</name>
    <name type="common">Rape</name>
    <dbReference type="NCBI Taxonomy" id="3708"/>
    <lineage>
        <taxon>Eukaryota</taxon>
        <taxon>Viridiplantae</taxon>
        <taxon>Streptophyta</taxon>
        <taxon>Embryophyta</taxon>
        <taxon>Tracheophyta</taxon>
        <taxon>Spermatophyta</taxon>
        <taxon>Magnoliopsida</taxon>
        <taxon>eudicotyledons</taxon>
        <taxon>Gunneridae</taxon>
        <taxon>Pentapetalae</taxon>
        <taxon>rosids</taxon>
        <taxon>malvids</taxon>
        <taxon>Brassicales</taxon>
        <taxon>Brassicaceae</taxon>
        <taxon>Brassiceae</taxon>
        <taxon>Brassica</taxon>
    </lineage>
</organism>
<dbReference type="AlphaFoldDB" id="A0A078JBQ5"/>
<evidence type="ECO:0000256" key="1">
    <source>
        <dbReference type="SAM" id="MobiDB-lite"/>
    </source>
</evidence>
<reference evidence="2 3" key="1">
    <citation type="journal article" date="2014" name="Science">
        <title>Plant genetics. Early allopolyploid evolution in the post-Neolithic Brassica napus oilseed genome.</title>
        <authorList>
            <person name="Chalhoub B."/>
            <person name="Denoeud F."/>
            <person name="Liu S."/>
            <person name="Parkin I.A."/>
            <person name="Tang H."/>
            <person name="Wang X."/>
            <person name="Chiquet J."/>
            <person name="Belcram H."/>
            <person name="Tong C."/>
            <person name="Samans B."/>
            <person name="Correa M."/>
            <person name="Da Silva C."/>
            <person name="Just J."/>
            <person name="Falentin C."/>
            <person name="Koh C.S."/>
            <person name="Le Clainche I."/>
            <person name="Bernard M."/>
            <person name="Bento P."/>
            <person name="Noel B."/>
            <person name="Labadie K."/>
            <person name="Alberti A."/>
            <person name="Charles M."/>
            <person name="Arnaud D."/>
            <person name="Guo H."/>
            <person name="Daviaud C."/>
            <person name="Alamery S."/>
            <person name="Jabbari K."/>
            <person name="Zhao M."/>
            <person name="Edger P.P."/>
            <person name="Chelaifa H."/>
            <person name="Tack D."/>
            <person name="Lassalle G."/>
            <person name="Mestiri I."/>
            <person name="Schnel N."/>
            <person name="Le Paslier M.C."/>
            <person name="Fan G."/>
            <person name="Renault V."/>
            <person name="Bayer P.E."/>
            <person name="Golicz A.A."/>
            <person name="Manoli S."/>
            <person name="Lee T.H."/>
            <person name="Thi V.H."/>
            <person name="Chalabi S."/>
            <person name="Hu Q."/>
            <person name="Fan C."/>
            <person name="Tollenaere R."/>
            <person name="Lu Y."/>
            <person name="Battail C."/>
            <person name="Shen J."/>
            <person name="Sidebottom C.H."/>
            <person name="Wang X."/>
            <person name="Canaguier A."/>
            <person name="Chauveau A."/>
            <person name="Berard A."/>
            <person name="Deniot G."/>
            <person name="Guan M."/>
            <person name="Liu Z."/>
            <person name="Sun F."/>
            <person name="Lim Y.P."/>
            <person name="Lyons E."/>
            <person name="Town C.D."/>
            <person name="Bancroft I."/>
            <person name="Wang X."/>
            <person name="Meng J."/>
            <person name="Ma J."/>
            <person name="Pires J.C."/>
            <person name="King G.J."/>
            <person name="Brunel D."/>
            <person name="Delourme R."/>
            <person name="Renard M."/>
            <person name="Aury J.M."/>
            <person name="Adams K.L."/>
            <person name="Batley J."/>
            <person name="Snowdon R.J."/>
            <person name="Tost J."/>
            <person name="Edwards D."/>
            <person name="Zhou Y."/>
            <person name="Hua W."/>
            <person name="Sharpe A.G."/>
            <person name="Paterson A.H."/>
            <person name="Guan C."/>
            <person name="Wincker P."/>
        </authorList>
    </citation>
    <scope>NUCLEOTIDE SEQUENCE [LARGE SCALE GENOMIC DNA]</scope>
    <source>
        <strain evidence="3">cv. Darmor-bzh</strain>
    </source>
</reference>
<keyword evidence="3" id="KW-1185">Reference proteome</keyword>
<dbReference type="EMBL" id="LK034053">
    <property type="protein sequence ID" value="CDY61869.1"/>
    <property type="molecule type" value="Genomic_DNA"/>
</dbReference>
<gene>
    <name evidence="2" type="primary">BnaCnng38540D</name>
    <name evidence="2" type="ORF">GSBRNA2T00034523001</name>
</gene>
<evidence type="ECO:0000313" key="3">
    <source>
        <dbReference type="Proteomes" id="UP000028999"/>
    </source>
</evidence>
<dbReference type="Gramene" id="CDY61869">
    <property type="protein sequence ID" value="CDY61869"/>
    <property type="gene ID" value="GSBRNA2T00034523001"/>
</dbReference>
<sequence length="56" mass="6204">MDANRDESRTEAAQKSSDVSDLQHAPSPDPRWPYLGRWSANPKPVSPTLPISSVKE</sequence>
<feature type="compositionally biased region" description="Basic and acidic residues" evidence="1">
    <location>
        <begin position="1"/>
        <end position="12"/>
    </location>
</feature>
<feature type="region of interest" description="Disordered" evidence="1">
    <location>
        <begin position="1"/>
        <end position="56"/>
    </location>
</feature>
<evidence type="ECO:0000313" key="2">
    <source>
        <dbReference type="EMBL" id="CDY61869.1"/>
    </source>
</evidence>
<protein>
    <submittedName>
        <fullName evidence="2">BnaCnng38540D protein</fullName>
    </submittedName>
</protein>
<dbReference type="PaxDb" id="3708-A0A078JBQ5"/>
<accession>A0A078JBQ5</accession>
<dbReference type="Proteomes" id="UP000028999">
    <property type="component" value="Unassembled WGS sequence"/>
</dbReference>